<proteinExistence type="predicted"/>
<dbReference type="VEuPathDB" id="VectorBase:ISCP_036934"/>
<evidence type="ECO:0000259" key="4">
    <source>
        <dbReference type="PROSITE" id="PS50835"/>
    </source>
</evidence>
<feature type="chain" id="PRO_5020024101" evidence="3">
    <location>
        <begin position="20"/>
        <end position="1228"/>
    </location>
</feature>
<accession>A0A4D5RT44</accession>
<organism evidence="6">
    <name type="scientific">Ixodes scapularis</name>
    <name type="common">Black-legged tick</name>
    <name type="synonym">Deer tick</name>
    <dbReference type="NCBI Taxonomy" id="6945"/>
    <lineage>
        <taxon>Eukaryota</taxon>
        <taxon>Metazoa</taxon>
        <taxon>Ecdysozoa</taxon>
        <taxon>Arthropoda</taxon>
        <taxon>Chelicerata</taxon>
        <taxon>Arachnida</taxon>
        <taxon>Acari</taxon>
        <taxon>Parasitiformes</taxon>
        <taxon>Ixodida</taxon>
        <taxon>Ixodoidea</taxon>
        <taxon>Ixodidae</taxon>
        <taxon>Ixodinae</taxon>
        <taxon>Ixodes</taxon>
    </lineage>
</organism>
<evidence type="ECO:0000259" key="5">
    <source>
        <dbReference type="PROSITE" id="PS50853"/>
    </source>
</evidence>
<dbReference type="Gene3D" id="2.60.40.10">
    <property type="entry name" value="Immunoglobulins"/>
    <property type="match status" value="4"/>
</dbReference>
<dbReference type="InterPro" id="IPR013783">
    <property type="entry name" value="Ig-like_fold"/>
</dbReference>
<feature type="compositionally biased region" description="Polar residues" evidence="1">
    <location>
        <begin position="1076"/>
        <end position="1089"/>
    </location>
</feature>
<keyword evidence="3" id="KW-0732">Signal</keyword>
<protein>
    <submittedName>
        <fullName evidence="6">Putative cytokine receptor-like isoform 1 nasonia vitripennis cytokine receptor-like isoform 2</fullName>
    </submittedName>
</protein>
<dbReference type="OrthoDB" id="6381660at2759"/>
<evidence type="ECO:0000256" key="3">
    <source>
        <dbReference type="SAM" id="SignalP"/>
    </source>
</evidence>
<dbReference type="VEuPathDB" id="VectorBase:ISCI013496"/>
<evidence type="ECO:0000256" key="1">
    <source>
        <dbReference type="SAM" id="MobiDB-lite"/>
    </source>
</evidence>
<dbReference type="AlphaFoldDB" id="A0A4D5RT44"/>
<dbReference type="PROSITE" id="PS50853">
    <property type="entry name" value="FN3"/>
    <property type="match status" value="1"/>
</dbReference>
<dbReference type="SUPFAM" id="SSF49265">
    <property type="entry name" value="Fibronectin type III"/>
    <property type="match status" value="1"/>
</dbReference>
<feature type="region of interest" description="Disordered" evidence="1">
    <location>
        <begin position="1072"/>
        <end position="1096"/>
    </location>
</feature>
<sequence length="1228" mass="136327">MHRVWFLASLWSVAVTVIAETTTTALPPCDVNGTASHDITVRNGSTFEMTCLLTRWPGNEHYEIGMLRSRYDVVPASQIRRQNDTSATWTRPDVQASDSGTYYCSVKGSACESVFSATALLVGYAPLEPSGEGCSGDHFETFQCSWRTQDHYIRTRHEVFLRVGNSDVYSLIPCNMTDQTESQDLTCRLTTSGKTIYRIEEPALHFEVIASNAYGTAKWTYDVDHFAHVRLPAPSLLGCHSETDKISISWTSFPKISTFPDILYEVRLKYDSKEERELTINNSDKVVVGGLIPNTVYNVSVRMKFAKASAELWGFYSETLQCKTKKTIPTALPKVAENGFMIQDFKDTRKVRLFYQRVARSLWNGDRMSYVLHWCSSRGECASHKVTGERTHVDLFNLSRVESYTFRLFSENDVGRSLRSVNVLLPSSDHVMPSVQDAYVSEVKSLNPTFTLAPRTMSDEVLHYTLFWCRGVDDEMGSCENDVSWATVKSSGDAWSAASCAMSGRCKYGVATRSAEAVSAMTWIDCVLPNSREYQDLLRGEDRVHYDEITDSSVQVTFLTKCAGLVASRIIRFCALRGSDEALLGNSTVPESELEECTNSAAGPEKTVFLRNLYPETTYQVTITTIMEDGMSIQHRPVRIKTQGRGPTALATAAIAVAALLVALTVVAAIFWRRISVYIEEYKNTTVKVLIPAEFTKESIKKSDSIRSNLREYVLNNKNSPYGIAHVLRSQNLQEQAENALPPEADCLLKDTRPVIPVLPERSLPTSDKYFNETPQQTPLLDTLSPGYSMVSSLEDKNSEPTGNAYSKFSALQDQETAQMPLLARGYSLFSSFALDNPDTKSIVKEPLNTDGTPGYSKFAPFLMGVDLRSTEKWNHGFNGQPWGRNERFSVPCEMPPSYVKVASEVPSQPKESSQTYVKVGNEALPFSKDHQGQSPKTHEGLDKHQSYVKVGYEMSPCTKNGSNGTKEDDHQKDSSELEGASDAYVKVGYDVQPVVLPESSDFCSSAVPNIFSALPQDTPDAYVDAEHDVSPAQLQKPCDGGIHEAQNMPPPVTEGLSNAYVKVGYDVVPSKESQKSSQTENLSQQGKNVGSEFGEASTSDVPLVYSKVGLRAQNRDHLPENTVNFNKDVSLLQKPPLHMIFSDDECQYGSPEDIMISEKGFLNPPLDFSILECPNYINAGLSSPVLEHSKDTCRCYPSGGYTTWAALAKPLKHGNNHYVRAVDVRPT</sequence>
<dbReference type="SUPFAM" id="SSF48726">
    <property type="entry name" value="Immunoglobulin"/>
    <property type="match status" value="1"/>
</dbReference>
<feature type="transmembrane region" description="Helical" evidence="2">
    <location>
        <begin position="649"/>
        <end position="672"/>
    </location>
</feature>
<feature type="domain" description="Fibronectin type-III" evidence="5">
    <location>
        <begin position="233"/>
        <end position="327"/>
    </location>
</feature>
<feature type="region of interest" description="Disordered" evidence="1">
    <location>
        <begin position="955"/>
        <end position="978"/>
    </location>
</feature>
<dbReference type="SMART" id="SM00060">
    <property type="entry name" value="FN3"/>
    <property type="match status" value="3"/>
</dbReference>
<reference evidence="6" key="1">
    <citation type="submission" date="2019-04" db="EMBL/GenBank/DDBJ databases">
        <title>An insight into the mialome of Ixodes scapularis.</title>
        <authorList>
            <person name="Ribeiro J.M."/>
            <person name="Mather T.N."/>
            <person name="Karim S."/>
        </authorList>
    </citation>
    <scope>NUCLEOTIDE SEQUENCE</scope>
</reference>
<keyword evidence="2" id="KW-0812">Transmembrane</keyword>
<keyword evidence="2" id="KW-1133">Transmembrane helix</keyword>
<dbReference type="VEuPathDB" id="VectorBase:ISCW013496"/>
<dbReference type="InterPro" id="IPR003961">
    <property type="entry name" value="FN3_dom"/>
</dbReference>
<keyword evidence="2" id="KW-0472">Membrane</keyword>
<dbReference type="EMBL" id="GHJT01006422">
    <property type="protein sequence ID" value="MOY40393.1"/>
    <property type="molecule type" value="Transcribed_RNA"/>
</dbReference>
<feature type="domain" description="Ig-like" evidence="4">
    <location>
        <begin position="27"/>
        <end position="116"/>
    </location>
</feature>
<keyword evidence="6" id="KW-0675">Receptor</keyword>
<name>A0A4D5RT44_IXOSC</name>
<evidence type="ECO:0000313" key="6">
    <source>
        <dbReference type="EMBL" id="MOY40393.1"/>
    </source>
</evidence>
<dbReference type="PROSITE" id="PS50835">
    <property type="entry name" value="IG_LIKE"/>
    <property type="match status" value="1"/>
</dbReference>
<dbReference type="InterPro" id="IPR036116">
    <property type="entry name" value="FN3_sf"/>
</dbReference>
<feature type="compositionally biased region" description="Basic and acidic residues" evidence="1">
    <location>
        <begin position="966"/>
        <end position="976"/>
    </location>
</feature>
<dbReference type="InterPro" id="IPR036179">
    <property type="entry name" value="Ig-like_dom_sf"/>
</dbReference>
<feature type="signal peptide" evidence="3">
    <location>
        <begin position="1"/>
        <end position="19"/>
    </location>
</feature>
<evidence type="ECO:0000256" key="2">
    <source>
        <dbReference type="SAM" id="Phobius"/>
    </source>
</evidence>
<dbReference type="InterPro" id="IPR007110">
    <property type="entry name" value="Ig-like_dom"/>
</dbReference>
<dbReference type="CDD" id="cd00063">
    <property type="entry name" value="FN3"/>
    <property type="match status" value="1"/>
</dbReference>